<keyword evidence="4" id="KW-1185">Reference proteome</keyword>
<comment type="caution">
    <text evidence="3">The sequence shown here is derived from an EMBL/GenBank/DDBJ whole genome shotgun (WGS) entry which is preliminary data.</text>
</comment>
<feature type="compositionally biased region" description="Acidic residues" evidence="2">
    <location>
        <begin position="39"/>
        <end position="48"/>
    </location>
</feature>
<evidence type="ECO:0000256" key="1">
    <source>
        <dbReference type="SAM" id="Coils"/>
    </source>
</evidence>
<dbReference type="EMBL" id="BQNB010017990">
    <property type="protein sequence ID" value="GJT69461.1"/>
    <property type="molecule type" value="Genomic_DNA"/>
</dbReference>
<name>A0ABQ5G1S8_9ASTR</name>
<dbReference type="Proteomes" id="UP001151760">
    <property type="component" value="Unassembled WGS sequence"/>
</dbReference>
<reference evidence="3" key="1">
    <citation type="journal article" date="2022" name="Int. J. Mol. Sci.">
        <title>Draft Genome of Tanacetum Coccineum: Genomic Comparison of Closely Related Tanacetum-Family Plants.</title>
        <authorList>
            <person name="Yamashiro T."/>
            <person name="Shiraishi A."/>
            <person name="Nakayama K."/>
            <person name="Satake H."/>
        </authorList>
    </citation>
    <scope>NUCLEOTIDE SEQUENCE</scope>
</reference>
<accession>A0ABQ5G1S8</accession>
<evidence type="ECO:0000313" key="4">
    <source>
        <dbReference type="Proteomes" id="UP001151760"/>
    </source>
</evidence>
<sequence length="462" mass="49273">MMSQNCSIPLLLIPYPCSPVAPARAQSELDASVDRLFDEEGSGNEEEPHDSADGDQSAGTLVVSEAAEVVGEDKLRDDYGALGGPSATGKSRSAVQRLLAGAVLNAEVRGGPVPTLPFVTSSVFATPEREDEHLADSVIEAEVDSIVRSAAPIIATVVTATADVTTTTREAPGREALAKPSLFVHCLICRLLLERSGGAEAIHLHAEASRFGVVKKSLHDEVKFLRERNAALEEENGILNVRVTDLATTVKVREQEAADSDALVTAVHALEVSSARLQEKVTTYEKFVDQLKKLPDEHIKDLTIAKYLNSTEYLSALGAEIGKAIEKGMQEGLCTGITHDIEGRDLTDNAAYNPSVEADYLAALHRLQSVQKIRENLANHVSALRNVFIPLSEPLSIAALTGTESTSVVVATPSANVVRPISIYDYEVVQLDGHGGGGTEDQIGGNNVDLFPSVDDADLNLQ</sequence>
<evidence type="ECO:0000256" key="2">
    <source>
        <dbReference type="SAM" id="MobiDB-lite"/>
    </source>
</evidence>
<reference evidence="3" key="2">
    <citation type="submission" date="2022-01" db="EMBL/GenBank/DDBJ databases">
        <authorList>
            <person name="Yamashiro T."/>
            <person name="Shiraishi A."/>
            <person name="Satake H."/>
            <person name="Nakayama K."/>
        </authorList>
    </citation>
    <scope>NUCLEOTIDE SEQUENCE</scope>
</reference>
<feature type="coiled-coil region" evidence="1">
    <location>
        <begin position="215"/>
        <end position="242"/>
    </location>
</feature>
<evidence type="ECO:0000313" key="3">
    <source>
        <dbReference type="EMBL" id="GJT69461.1"/>
    </source>
</evidence>
<organism evidence="3 4">
    <name type="scientific">Tanacetum coccineum</name>
    <dbReference type="NCBI Taxonomy" id="301880"/>
    <lineage>
        <taxon>Eukaryota</taxon>
        <taxon>Viridiplantae</taxon>
        <taxon>Streptophyta</taxon>
        <taxon>Embryophyta</taxon>
        <taxon>Tracheophyta</taxon>
        <taxon>Spermatophyta</taxon>
        <taxon>Magnoliopsida</taxon>
        <taxon>eudicotyledons</taxon>
        <taxon>Gunneridae</taxon>
        <taxon>Pentapetalae</taxon>
        <taxon>asterids</taxon>
        <taxon>campanulids</taxon>
        <taxon>Asterales</taxon>
        <taxon>Asteraceae</taxon>
        <taxon>Asteroideae</taxon>
        <taxon>Anthemideae</taxon>
        <taxon>Anthemidinae</taxon>
        <taxon>Tanacetum</taxon>
    </lineage>
</organism>
<feature type="region of interest" description="Disordered" evidence="2">
    <location>
        <begin position="39"/>
        <end position="58"/>
    </location>
</feature>
<protein>
    <submittedName>
        <fullName evidence="3">Uncharacterized protein</fullName>
    </submittedName>
</protein>
<gene>
    <name evidence="3" type="ORF">Tco_1028747</name>
</gene>
<proteinExistence type="predicted"/>
<keyword evidence="1" id="KW-0175">Coiled coil</keyword>